<dbReference type="PANTHER" id="PTHR24291:SF50">
    <property type="entry name" value="BIFUNCTIONAL ALBAFLAVENONE MONOOXYGENASE_TERPENE SYNTHASE"/>
    <property type="match status" value="1"/>
</dbReference>
<keyword evidence="9" id="KW-0472">Membrane</keyword>
<dbReference type="GO" id="GO:0020037">
    <property type="term" value="F:heme binding"/>
    <property type="evidence" value="ECO:0007669"/>
    <property type="project" value="InterPro"/>
</dbReference>
<evidence type="ECO:0000256" key="3">
    <source>
        <dbReference type="ARBA" id="ARBA00022723"/>
    </source>
</evidence>
<keyword evidence="9" id="KW-0812">Transmembrane</keyword>
<name>A0A1Y1C5R9_EUGGR</name>
<keyword evidence="3 7" id="KW-0479">Metal-binding</keyword>
<keyword evidence="6" id="KW-0503">Monooxygenase</keyword>
<evidence type="ECO:0000256" key="4">
    <source>
        <dbReference type="ARBA" id="ARBA00023002"/>
    </source>
</evidence>
<keyword evidence="5 7" id="KW-0408">Iron</keyword>
<dbReference type="Gene3D" id="1.10.630.10">
    <property type="entry name" value="Cytochrome P450"/>
    <property type="match status" value="1"/>
</dbReference>
<organism evidence="10">
    <name type="scientific">Euglena gracilis</name>
    <dbReference type="NCBI Taxonomy" id="3039"/>
    <lineage>
        <taxon>Eukaryota</taxon>
        <taxon>Discoba</taxon>
        <taxon>Euglenozoa</taxon>
        <taxon>Euglenida</taxon>
        <taxon>Spirocuta</taxon>
        <taxon>Euglenophyceae</taxon>
        <taxon>Euglenales</taxon>
        <taxon>Euglenaceae</taxon>
        <taxon>Euglena</taxon>
    </lineage>
</organism>
<dbReference type="InterPro" id="IPR050196">
    <property type="entry name" value="Cytochrome_P450_Monoox"/>
</dbReference>
<dbReference type="GO" id="GO:0016705">
    <property type="term" value="F:oxidoreductase activity, acting on paired donors, with incorporation or reduction of molecular oxygen"/>
    <property type="evidence" value="ECO:0007669"/>
    <property type="project" value="InterPro"/>
</dbReference>
<dbReference type="GO" id="GO:0004497">
    <property type="term" value="F:monooxygenase activity"/>
    <property type="evidence" value="ECO:0007669"/>
    <property type="project" value="UniProtKB-KW"/>
</dbReference>
<dbReference type="PROSITE" id="PS00086">
    <property type="entry name" value="CYTOCHROME_P450"/>
    <property type="match status" value="1"/>
</dbReference>
<proteinExistence type="evidence at transcript level"/>
<evidence type="ECO:0000256" key="9">
    <source>
        <dbReference type="SAM" id="Phobius"/>
    </source>
</evidence>
<dbReference type="PANTHER" id="PTHR24291">
    <property type="entry name" value="CYTOCHROME P450 FAMILY 4"/>
    <property type="match status" value="1"/>
</dbReference>
<feature type="transmembrane region" description="Helical" evidence="9">
    <location>
        <begin position="20"/>
        <end position="38"/>
    </location>
</feature>
<evidence type="ECO:0000256" key="7">
    <source>
        <dbReference type="PIRSR" id="PIRSR602403-1"/>
    </source>
</evidence>
<evidence type="ECO:0000256" key="1">
    <source>
        <dbReference type="ARBA" id="ARBA00010617"/>
    </source>
</evidence>
<protein>
    <submittedName>
        <fullName evidence="10">Carotene hydroxylase</fullName>
    </submittedName>
</protein>
<dbReference type="InterPro" id="IPR036396">
    <property type="entry name" value="Cyt_P450_sf"/>
</dbReference>
<dbReference type="InterPro" id="IPR001128">
    <property type="entry name" value="Cyt_P450"/>
</dbReference>
<evidence type="ECO:0000256" key="8">
    <source>
        <dbReference type="SAM" id="MobiDB-lite"/>
    </source>
</evidence>
<feature type="binding site" description="axial binding residue" evidence="7">
    <location>
        <position position="662"/>
    </location>
    <ligand>
        <name>heme</name>
        <dbReference type="ChEBI" id="CHEBI:30413"/>
    </ligand>
    <ligandPart>
        <name>Fe</name>
        <dbReference type="ChEBI" id="CHEBI:18248"/>
    </ligandPart>
</feature>
<keyword evidence="9" id="KW-1133">Transmembrane helix</keyword>
<sequence length="737" mass="81709">MDGDSIACTPFLRAWHWHHGLILVASSMLTIVIINAQAQQLTISSPLKSSTRSTTSVVLGGTQRYRLPPTAGTAVGTVVAHPNNANPSKARLHGMLVNKAIFLPLLLPIVAGIAWLRRKTPNRSQCLLAFTGEREGLRHQELVPIRNLDINCHGVKTSCTQLQATVEPSPEQESQLPRAEDMAIGVTAQEYVTHYIQNVAQFFVPMKWEDNIPVVSVFDIFKWGAVDIPMERLLQSKLTDVFTGGFQDITGVPVFILLHRYMALSPIYKLCIGPRSVVVISDAVAVKHILRSEVGKYDKGILAEVLKPIMGKGLIPADTITWLTRRRQLKPAFHQKWLHDQLTLYSTVGNRLVAFLAARPGQTIDMQERFCSASLDIIGKAVFNYEFGSITRESPVIQAVYAVMREAERRASSIVPYWQLPGGTREFDQHMKVLDDVLTSLVEQCVQQVSTEEDEEPQKGNNSLLRFLVEARGQDVTNQQLRDDLMTMLIAGHETTAATLTWALHELTKPENRDFLKRVKAEVDSVLGLRDFITLDDVKQMPLVRYSLVEALRLYPAPPMLIRRCLKEDHLTGVGPFSAGMTIKPGQDVMLATWSLNRDQRLWGPDADKYNPLRFYTAVHGSPEYKAAGWAGFDPARVRGLYPDENAADFGFIPFGGGGRKCMGDQFAILESSVLLSMLLRDFSFEAADTVTLGMGATIFAKEGLMMKVTARPPQPPDQDEASPVAVASDALLSSVA</sequence>
<dbReference type="InterPro" id="IPR017972">
    <property type="entry name" value="Cyt_P450_CS"/>
</dbReference>
<evidence type="ECO:0000256" key="2">
    <source>
        <dbReference type="ARBA" id="ARBA00022617"/>
    </source>
</evidence>
<dbReference type="SUPFAM" id="SSF48264">
    <property type="entry name" value="Cytochrome P450"/>
    <property type="match status" value="1"/>
</dbReference>
<keyword evidence="2 7" id="KW-0349">Heme</keyword>
<feature type="transmembrane region" description="Helical" evidence="9">
    <location>
        <begin position="96"/>
        <end position="116"/>
    </location>
</feature>
<dbReference type="Pfam" id="PF00067">
    <property type="entry name" value="p450"/>
    <property type="match status" value="1"/>
</dbReference>
<evidence type="ECO:0000256" key="5">
    <source>
        <dbReference type="ARBA" id="ARBA00023004"/>
    </source>
</evidence>
<dbReference type="AlphaFoldDB" id="A0A1Y1C5R9"/>
<feature type="region of interest" description="Disordered" evidence="8">
    <location>
        <begin position="710"/>
        <end position="737"/>
    </location>
</feature>
<feature type="compositionally biased region" description="Low complexity" evidence="8">
    <location>
        <begin position="722"/>
        <end position="737"/>
    </location>
</feature>
<dbReference type="PRINTS" id="PR00385">
    <property type="entry name" value="P450"/>
</dbReference>
<accession>A0A1Y1C5R9</accession>
<dbReference type="EMBL" id="LC270926">
    <property type="protein sequence ID" value="BAX73989.1"/>
    <property type="molecule type" value="mRNA"/>
</dbReference>
<dbReference type="PRINTS" id="PR00465">
    <property type="entry name" value="EP450IV"/>
</dbReference>
<comment type="similarity">
    <text evidence="1">Belongs to the cytochrome P450 family.</text>
</comment>
<reference evidence="10" key="1">
    <citation type="submission" date="2017-05" db="EMBL/GenBank/DDBJ databases">
        <title>Functional analysis of carotene hydroxylase genes from Euglena gracilis.</title>
        <authorList>
            <person name="Tamaki S."/>
            <person name="Kato S."/>
            <person name="Shinomura T."/>
            <person name="Ishikawa T."/>
            <person name="Imaishi H."/>
        </authorList>
    </citation>
    <scope>NUCLEOTIDE SEQUENCE</scope>
    <source>
        <strain evidence="10">Z</strain>
    </source>
</reference>
<dbReference type="GO" id="GO:0005506">
    <property type="term" value="F:iron ion binding"/>
    <property type="evidence" value="ECO:0007669"/>
    <property type="project" value="InterPro"/>
</dbReference>
<gene>
    <name evidence="10" type="primary">CYP97H1</name>
</gene>
<comment type="cofactor">
    <cofactor evidence="7">
        <name>heme</name>
        <dbReference type="ChEBI" id="CHEBI:30413"/>
    </cofactor>
</comment>
<keyword evidence="4" id="KW-0560">Oxidoreductase</keyword>
<evidence type="ECO:0000313" key="10">
    <source>
        <dbReference type="EMBL" id="BAX73989.1"/>
    </source>
</evidence>
<evidence type="ECO:0000256" key="6">
    <source>
        <dbReference type="ARBA" id="ARBA00023033"/>
    </source>
</evidence>
<dbReference type="InterPro" id="IPR002403">
    <property type="entry name" value="Cyt_P450_E_grp-IV"/>
</dbReference>